<dbReference type="PANTHER" id="PTHR43252">
    <property type="entry name" value="TRANSCRIPTIONAL REGULATOR YQJI"/>
    <property type="match status" value="1"/>
</dbReference>
<dbReference type="PANTHER" id="PTHR43252:SF7">
    <property type="entry name" value="TRANSCRIPTIONAL REGULATOR YQJI"/>
    <property type="match status" value="1"/>
</dbReference>
<feature type="domain" description="Transcription regulator PadR N-terminal" evidence="2">
    <location>
        <begin position="47"/>
        <end position="116"/>
    </location>
</feature>
<dbReference type="Proteomes" id="UP000249524">
    <property type="component" value="Unassembled WGS sequence"/>
</dbReference>
<reference evidence="3 4" key="1">
    <citation type="submission" date="2018-05" db="EMBL/GenBank/DDBJ databases">
        <authorList>
            <person name="Lanie J.A."/>
            <person name="Ng W.-L."/>
            <person name="Kazmierczak K.M."/>
            <person name="Andrzejewski T.M."/>
            <person name="Davidsen T.M."/>
            <person name="Wayne K.J."/>
            <person name="Tettelin H."/>
            <person name="Glass J.I."/>
            <person name="Rusch D."/>
            <person name="Podicherti R."/>
            <person name="Tsui H.-C.T."/>
            <person name="Winkler M.E."/>
        </authorList>
    </citation>
    <scope>NUCLEOTIDE SEQUENCE [LARGE SCALE GENOMIC DNA]</scope>
    <source>
        <strain evidence="3 4">BUT-10</strain>
    </source>
</reference>
<evidence type="ECO:0000259" key="2">
    <source>
        <dbReference type="Pfam" id="PF03551"/>
    </source>
</evidence>
<dbReference type="AlphaFoldDB" id="A0A328B7I4"/>
<evidence type="ECO:0000313" key="4">
    <source>
        <dbReference type="Proteomes" id="UP000249524"/>
    </source>
</evidence>
<sequence length="184" mass="20774">MYRHFHEGRFHRSRHGWGGRMGRHDGHERRGGRHGRFFGHGDLRIVLLALLEQQSMHGYELIKALEERTGGAYRPSPGVLYPTLAMLEDEGMIRQADSEAGRKNFEITDAGRAELDRARPTVEALLERMDEASRHAGPGRPRVARAMMNLGLAVKNRMARPMTPEQLDRIVGMIDDTAAAIERA</sequence>
<comment type="caution">
    <text evidence="3">The sequence shown here is derived from an EMBL/GenBank/DDBJ whole genome shotgun (WGS) entry which is preliminary data.</text>
</comment>
<protein>
    <submittedName>
        <fullName evidence="3">PadR family transcriptional regulator</fullName>
    </submittedName>
</protein>
<evidence type="ECO:0000313" key="3">
    <source>
        <dbReference type="EMBL" id="RAK63352.1"/>
    </source>
</evidence>
<dbReference type="InterPro" id="IPR036388">
    <property type="entry name" value="WH-like_DNA-bd_sf"/>
</dbReference>
<organism evidence="3 4">
    <name type="scientific">Phenylobacterium kunshanense</name>
    <dbReference type="NCBI Taxonomy" id="1445034"/>
    <lineage>
        <taxon>Bacteria</taxon>
        <taxon>Pseudomonadati</taxon>
        <taxon>Pseudomonadota</taxon>
        <taxon>Alphaproteobacteria</taxon>
        <taxon>Caulobacterales</taxon>
        <taxon>Caulobacteraceae</taxon>
        <taxon>Phenylobacterium</taxon>
    </lineage>
</organism>
<dbReference type="Gene3D" id="1.10.10.10">
    <property type="entry name" value="Winged helix-like DNA-binding domain superfamily/Winged helix DNA-binding domain"/>
    <property type="match status" value="1"/>
</dbReference>
<dbReference type="InterPro" id="IPR005149">
    <property type="entry name" value="Tscrpt_reg_PadR_N"/>
</dbReference>
<dbReference type="OrthoDB" id="9814826at2"/>
<dbReference type="Pfam" id="PF03551">
    <property type="entry name" value="PadR"/>
    <property type="match status" value="1"/>
</dbReference>
<gene>
    <name evidence="3" type="ORF">DJ019_16630</name>
</gene>
<dbReference type="SUPFAM" id="SSF46785">
    <property type="entry name" value="Winged helix' DNA-binding domain"/>
    <property type="match status" value="1"/>
</dbReference>
<accession>A0A328B7I4</accession>
<keyword evidence="4" id="KW-1185">Reference proteome</keyword>
<name>A0A328B7I4_9CAUL</name>
<proteinExistence type="predicted"/>
<feature type="region of interest" description="Disordered" evidence="1">
    <location>
        <begin position="13"/>
        <end position="34"/>
    </location>
</feature>
<dbReference type="InterPro" id="IPR036390">
    <property type="entry name" value="WH_DNA-bd_sf"/>
</dbReference>
<evidence type="ECO:0000256" key="1">
    <source>
        <dbReference type="SAM" id="MobiDB-lite"/>
    </source>
</evidence>
<dbReference type="EMBL" id="QFYS01000008">
    <property type="protein sequence ID" value="RAK63352.1"/>
    <property type="molecule type" value="Genomic_DNA"/>
</dbReference>